<dbReference type="Proteomes" id="UP000249547">
    <property type="component" value="Unassembled WGS sequence"/>
</dbReference>
<keyword evidence="3" id="KW-0732">Signal</keyword>
<keyword evidence="1" id="KW-0880">Kelch repeat</keyword>
<dbReference type="PANTHER" id="PTHR24412">
    <property type="entry name" value="KELCH PROTEIN"/>
    <property type="match status" value="1"/>
</dbReference>
<dbReference type="AlphaFoldDB" id="A0A327QG59"/>
<name>A0A327QG59_9BACT</name>
<proteinExistence type="predicted"/>
<dbReference type="RefSeq" id="WP_158538665.1">
    <property type="nucleotide sequence ID" value="NZ_QLLL01000006.1"/>
</dbReference>
<sequence>MRYVSNYWMVLLVALAACQKSSDSTETNGNWIKRSEFEGVARNEAVSFVIDNKAYVGTGFDGENRLKDFWMYDQASNYWSQKADFPGAARSSAIGMAIGSKGYIGTGYDGTNKLADFYEYNPTTNAWEKKADFTGSGRYGATAFAINNKGYITCGYDGNYLKDFYEFEPTTNVWTKRESMGGTKRTDAVAFVIDNKAYLVTGSNNGQNVNDLWVFDGSAWTEKRKITNVSDDDYDNSYDIPRNGAIAFVMNNKGYVTLGSKSGLASDVWEYDPINDLWDTKTSFEGVARSGAVAFTLNNRGYVALGNSLSQQFDDLWEFDPSAEYNKND</sequence>
<reference evidence="4 5" key="1">
    <citation type="submission" date="2018-06" db="EMBL/GenBank/DDBJ databases">
        <title>Genomic Encyclopedia of Archaeal and Bacterial Type Strains, Phase II (KMG-II): from individual species to whole genera.</title>
        <authorList>
            <person name="Goeker M."/>
        </authorList>
    </citation>
    <scope>NUCLEOTIDE SEQUENCE [LARGE SCALE GENOMIC DNA]</scope>
    <source>
        <strain evidence="4 5">DSM 23857</strain>
    </source>
</reference>
<comment type="caution">
    <text evidence="4">The sequence shown here is derived from an EMBL/GenBank/DDBJ whole genome shotgun (WGS) entry which is preliminary data.</text>
</comment>
<evidence type="ECO:0000256" key="2">
    <source>
        <dbReference type="ARBA" id="ARBA00022737"/>
    </source>
</evidence>
<evidence type="ECO:0000256" key="1">
    <source>
        <dbReference type="ARBA" id="ARBA00022441"/>
    </source>
</evidence>
<keyword evidence="2" id="KW-0677">Repeat</keyword>
<organism evidence="4 5">
    <name type="scientific">Chitinophaga skermanii</name>
    <dbReference type="NCBI Taxonomy" id="331697"/>
    <lineage>
        <taxon>Bacteria</taxon>
        <taxon>Pseudomonadati</taxon>
        <taxon>Bacteroidota</taxon>
        <taxon>Chitinophagia</taxon>
        <taxon>Chitinophagales</taxon>
        <taxon>Chitinophagaceae</taxon>
        <taxon>Chitinophaga</taxon>
    </lineage>
</organism>
<accession>A0A327QG59</accession>
<dbReference type="PROSITE" id="PS51257">
    <property type="entry name" value="PROKAR_LIPOPROTEIN"/>
    <property type="match status" value="1"/>
</dbReference>
<feature type="signal peptide" evidence="3">
    <location>
        <begin position="1"/>
        <end position="16"/>
    </location>
</feature>
<evidence type="ECO:0000313" key="4">
    <source>
        <dbReference type="EMBL" id="RAJ02632.1"/>
    </source>
</evidence>
<dbReference type="Pfam" id="PF24681">
    <property type="entry name" value="Kelch_KLHDC2_KLHL20_DRC7"/>
    <property type="match status" value="1"/>
</dbReference>
<dbReference type="SUPFAM" id="SSF117281">
    <property type="entry name" value="Kelch motif"/>
    <property type="match status" value="1"/>
</dbReference>
<dbReference type="PANTHER" id="PTHR24412:SF441">
    <property type="entry name" value="KELCH-LIKE PROTEIN 28"/>
    <property type="match status" value="1"/>
</dbReference>
<dbReference type="OrthoDB" id="103335at2"/>
<dbReference type="Pfam" id="PF01344">
    <property type="entry name" value="Kelch_1"/>
    <property type="match status" value="1"/>
</dbReference>
<evidence type="ECO:0000256" key="3">
    <source>
        <dbReference type="SAM" id="SignalP"/>
    </source>
</evidence>
<dbReference type="Gene3D" id="2.120.10.80">
    <property type="entry name" value="Kelch-type beta propeller"/>
    <property type="match status" value="2"/>
</dbReference>
<dbReference type="EMBL" id="QLLL01000006">
    <property type="protein sequence ID" value="RAJ02632.1"/>
    <property type="molecule type" value="Genomic_DNA"/>
</dbReference>
<feature type="chain" id="PRO_5016261242" evidence="3">
    <location>
        <begin position="17"/>
        <end position="329"/>
    </location>
</feature>
<gene>
    <name evidence="4" type="ORF">LX64_03652</name>
</gene>
<keyword evidence="5" id="KW-1185">Reference proteome</keyword>
<protein>
    <submittedName>
        <fullName evidence="4">Galactose oxidase-like protein</fullName>
    </submittedName>
</protein>
<dbReference type="InterPro" id="IPR015915">
    <property type="entry name" value="Kelch-typ_b-propeller"/>
</dbReference>
<evidence type="ECO:0000313" key="5">
    <source>
        <dbReference type="Proteomes" id="UP000249547"/>
    </source>
</evidence>
<dbReference type="InterPro" id="IPR006652">
    <property type="entry name" value="Kelch_1"/>
</dbReference>